<dbReference type="Proteomes" id="UP000289220">
    <property type="component" value="Unassembled WGS sequence"/>
</dbReference>
<organism evidence="2 3">
    <name type="scientific">Brevundimonas mediterranea</name>
    <dbReference type="NCBI Taxonomy" id="74329"/>
    <lineage>
        <taxon>Bacteria</taxon>
        <taxon>Pseudomonadati</taxon>
        <taxon>Pseudomonadota</taxon>
        <taxon>Alphaproteobacteria</taxon>
        <taxon>Caulobacterales</taxon>
        <taxon>Caulobacteraceae</taxon>
        <taxon>Brevundimonas</taxon>
    </lineage>
</organism>
<dbReference type="AlphaFoldDB" id="A0A7Z8Y712"/>
<evidence type="ECO:0000313" key="2">
    <source>
        <dbReference type="EMBL" id="VDC51716.1"/>
    </source>
</evidence>
<name>A0A7Z8Y712_9CAUL</name>
<gene>
    <name evidence="2" type="ORF">BREV_BREV_02906</name>
</gene>
<feature type="region of interest" description="Disordered" evidence="1">
    <location>
        <begin position="274"/>
        <end position="304"/>
    </location>
</feature>
<comment type="caution">
    <text evidence="2">The sequence shown here is derived from an EMBL/GenBank/DDBJ whole genome shotgun (WGS) entry which is preliminary data.</text>
</comment>
<dbReference type="EMBL" id="UXHF01000081">
    <property type="protein sequence ID" value="VDC51716.1"/>
    <property type="molecule type" value="Genomic_DNA"/>
</dbReference>
<evidence type="ECO:0000313" key="3">
    <source>
        <dbReference type="Proteomes" id="UP000289220"/>
    </source>
</evidence>
<feature type="compositionally biased region" description="Basic residues" evidence="1">
    <location>
        <begin position="293"/>
        <end position="304"/>
    </location>
</feature>
<sequence length="304" mass="33499">MLQTVAQFSRVTDADRIAGEPLHRLSDRLAAHGARYDRLDIGDVQAVAGRRAPVDVDVDITPAGQAFGQGGGHARYGPGDIGHLGRDTVHRGQVRAGHLDADGALDARRQHVDAISDGRDPDVGQSGDLNRAIEFFDQFFRGHARPPFIARLELDGGLEHLQRSRIRGGFRPARLAEHGRHFGHGADHPVRLLQQFRGLGRGETRLGRRHIQQVALVHRRHEFAAELAKRPGGGGEDQQGCHQGLSGMMQHPVQWPAIDAREPAIDRIALFGRDPSADQIAHQNRHESDGQDRRRRHRIALGKG</sequence>
<keyword evidence="3" id="KW-1185">Reference proteome</keyword>
<protein>
    <submittedName>
        <fullName evidence="2">Uncharacterized protein</fullName>
    </submittedName>
</protein>
<reference evidence="2 3" key="1">
    <citation type="submission" date="2018-11" db="EMBL/GenBank/DDBJ databases">
        <authorList>
            <person name="Peiro R."/>
            <person name="Begona"/>
            <person name="Cbmso G."/>
            <person name="Lopez M."/>
            <person name="Gonzalez S."/>
            <person name="Sacristan E."/>
            <person name="Castillo E."/>
        </authorList>
    </citation>
    <scope>NUCLEOTIDE SEQUENCE [LARGE SCALE GENOMIC DNA]</scope>
    <source>
        <strain evidence="2">Brev_genome</strain>
    </source>
</reference>
<evidence type="ECO:0000256" key="1">
    <source>
        <dbReference type="SAM" id="MobiDB-lite"/>
    </source>
</evidence>
<proteinExistence type="predicted"/>
<accession>A0A7Z8Y712</accession>